<feature type="transmembrane region" description="Helical" evidence="7">
    <location>
        <begin position="225"/>
        <end position="246"/>
    </location>
</feature>
<keyword evidence="6 7" id="KW-0472">Membrane</keyword>
<keyword evidence="7" id="KW-0133">Cell shape</keyword>
<comment type="caution">
    <text evidence="10">The sequence shown here is derived from an EMBL/GenBank/DDBJ whole genome shotgun (WGS) entry which is preliminary data.</text>
</comment>
<feature type="binding site" evidence="9">
    <location>
        <position position="229"/>
    </location>
    <ligand>
        <name>Mg(2+)</name>
        <dbReference type="ChEBI" id="CHEBI:18420"/>
    </ligand>
</feature>
<dbReference type="GO" id="GO:0009252">
    <property type="term" value="P:peptidoglycan biosynthetic process"/>
    <property type="evidence" value="ECO:0007669"/>
    <property type="project" value="UniProtKB-UniRule"/>
</dbReference>
<dbReference type="Pfam" id="PF10555">
    <property type="entry name" value="MraY_sig1"/>
    <property type="match status" value="1"/>
</dbReference>
<dbReference type="Proteomes" id="UP000562464">
    <property type="component" value="Unassembled WGS sequence"/>
</dbReference>
<name>A0A841C9B5_9LACT</name>
<dbReference type="CDD" id="cd06852">
    <property type="entry name" value="GT_MraY"/>
    <property type="match status" value="1"/>
</dbReference>
<dbReference type="PANTHER" id="PTHR22926:SF5">
    <property type="entry name" value="PHOSPHO-N-ACETYLMURAMOYL-PENTAPEPTIDE-TRANSFERASE HOMOLOG"/>
    <property type="match status" value="1"/>
</dbReference>
<dbReference type="NCBIfam" id="TIGR00445">
    <property type="entry name" value="mraY"/>
    <property type="match status" value="1"/>
</dbReference>
<keyword evidence="11" id="KW-1185">Reference proteome</keyword>
<evidence type="ECO:0000256" key="2">
    <source>
        <dbReference type="ARBA" id="ARBA00005583"/>
    </source>
</evidence>
<feature type="transmembrane region" description="Helical" evidence="7">
    <location>
        <begin position="142"/>
        <end position="164"/>
    </location>
</feature>
<feature type="transmembrane region" description="Helical" evidence="7">
    <location>
        <begin position="48"/>
        <end position="70"/>
    </location>
</feature>
<evidence type="ECO:0000256" key="6">
    <source>
        <dbReference type="ARBA" id="ARBA00023136"/>
    </source>
</evidence>
<evidence type="ECO:0000313" key="11">
    <source>
        <dbReference type="Proteomes" id="UP000562464"/>
    </source>
</evidence>
<dbReference type="GO" id="GO:0008963">
    <property type="term" value="F:phospho-N-acetylmuramoyl-pentapeptide-transferase activity"/>
    <property type="evidence" value="ECO:0007669"/>
    <property type="project" value="UniProtKB-UniRule"/>
</dbReference>
<feature type="transmembrane region" description="Helical" evidence="7">
    <location>
        <begin position="176"/>
        <end position="195"/>
    </location>
</feature>
<comment type="similarity">
    <text evidence="2 7">Belongs to the glycosyltransferase 4 family. MraY subfamily.</text>
</comment>
<keyword evidence="7 9" id="KW-0460">Magnesium</keyword>
<organism evidence="10 11">
    <name type="scientific">Lactovum miscens</name>
    <dbReference type="NCBI Taxonomy" id="190387"/>
    <lineage>
        <taxon>Bacteria</taxon>
        <taxon>Bacillati</taxon>
        <taxon>Bacillota</taxon>
        <taxon>Bacilli</taxon>
        <taxon>Lactobacillales</taxon>
        <taxon>Streptococcaceae</taxon>
        <taxon>Lactovum</taxon>
    </lineage>
</organism>
<dbReference type="InterPro" id="IPR018480">
    <property type="entry name" value="PNAcMuramoyl-5peptid_Trfase_CS"/>
</dbReference>
<dbReference type="GO" id="GO:0071555">
    <property type="term" value="P:cell wall organization"/>
    <property type="evidence" value="ECO:0007669"/>
    <property type="project" value="UniProtKB-KW"/>
</dbReference>
<dbReference type="EMBL" id="JACHHV010000015">
    <property type="protein sequence ID" value="MBB5888151.1"/>
    <property type="molecule type" value="Genomic_DNA"/>
</dbReference>
<sequence length="330" mass="36054">MIGWSILATLVSFAITLVGVPLFIKFLKKAQVSGQEMQEEVQQHAKKAGTPTMGGVVFVIISIIVALIFVLITGTSKSNFNVVWMVLLLYAFVGAIDDFLKVYRHQNEGFKAWQKFLAQILIGLLAYILIGFPTGQGNSINFFGFSLHLGILFIPFLIIWLVGWSNAVNLTDGIDGLAAGSVIISLLAFAIIALSISKWDVLIMIMSLIGALLGFLVFNKKPAMIFMGDVGSLALGAFLAAISVVLRAEWTLLFIGAVYAIETLSTIIQVGYFKLTKGKRIFRMAPFHHHLELGGISGQGNGWSEWKIDKVFWGVTALASAFAVIIYLVF</sequence>
<keyword evidence="7" id="KW-0573">Peptidoglycan synthesis</keyword>
<comment type="catalytic activity">
    <reaction evidence="7">
        <text>UDP-N-acetyl-alpha-D-muramoyl-L-alanyl-gamma-D-glutamyl-L-lysyl-D-alanyl-D-alanine + di-trans,octa-cis-undecaprenyl phosphate = Mur2Ac(oyl-L-Ala-gamma-D-Glu-L-Lys-D-Ala-D-Ala)-di-trans,octa-cis-undecaprenyl diphosphate + UMP</text>
        <dbReference type="Rhea" id="RHEA:21920"/>
        <dbReference type="ChEBI" id="CHEBI:57865"/>
        <dbReference type="ChEBI" id="CHEBI:60032"/>
        <dbReference type="ChEBI" id="CHEBI:60392"/>
        <dbReference type="ChEBI" id="CHEBI:70758"/>
        <dbReference type="EC" id="2.7.8.13"/>
    </reaction>
</comment>
<comment type="pathway">
    <text evidence="7">Cell wall biogenesis; peptidoglycan biosynthesis.</text>
</comment>
<dbReference type="GO" id="GO:0051301">
    <property type="term" value="P:cell division"/>
    <property type="evidence" value="ECO:0007669"/>
    <property type="project" value="UniProtKB-KW"/>
</dbReference>
<dbReference type="UniPathway" id="UPA00219"/>
<dbReference type="Pfam" id="PF00953">
    <property type="entry name" value="Glycos_transf_4"/>
    <property type="match status" value="1"/>
</dbReference>
<evidence type="ECO:0000256" key="4">
    <source>
        <dbReference type="ARBA" id="ARBA00022692"/>
    </source>
</evidence>
<dbReference type="EC" id="2.7.8.13" evidence="7 8"/>
<accession>A0A841C9B5</accession>
<keyword evidence="4 7" id="KW-0812">Transmembrane</keyword>
<keyword evidence="7" id="KW-0961">Cell wall biogenesis/degradation</keyword>
<evidence type="ECO:0000256" key="3">
    <source>
        <dbReference type="ARBA" id="ARBA00022679"/>
    </source>
</evidence>
<feature type="transmembrane region" description="Helical" evidence="7">
    <location>
        <begin position="252"/>
        <end position="273"/>
    </location>
</feature>
<dbReference type="GO" id="GO:0046872">
    <property type="term" value="F:metal ion binding"/>
    <property type="evidence" value="ECO:0007669"/>
    <property type="project" value="UniProtKB-KW"/>
</dbReference>
<protein>
    <recommendedName>
        <fullName evidence="7 8">Phospho-N-acetylmuramoyl-pentapeptide-transferase</fullName>
        <ecNumber evidence="7 8">2.7.8.13</ecNumber>
    </recommendedName>
    <alternativeName>
        <fullName evidence="7">UDP-MurNAc-pentapeptide phosphotransferase</fullName>
    </alternativeName>
</protein>
<gene>
    <name evidence="7" type="primary">mraY</name>
    <name evidence="10" type="ORF">HNQ37_001043</name>
</gene>
<dbReference type="GO" id="GO:0008360">
    <property type="term" value="P:regulation of cell shape"/>
    <property type="evidence" value="ECO:0007669"/>
    <property type="project" value="UniProtKB-KW"/>
</dbReference>
<keyword evidence="3 7" id="KW-0808">Transferase</keyword>
<dbReference type="InterPro" id="IPR000715">
    <property type="entry name" value="Glycosyl_transferase_4"/>
</dbReference>
<dbReference type="HAMAP" id="MF_00038">
    <property type="entry name" value="MraY"/>
    <property type="match status" value="1"/>
</dbReference>
<feature type="transmembrane region" description="Helical" evidence="7">
    <location>
        <begin position="6"/>
        <end position="27"/>
    </location>
</feature>
<proteinExistence type="inferred from homology"/>
<keyword evidence="7" id="KW-1003">Cell membrane</keyword>
<evidence type="ECO:0000256" key="7">
    <source>
        <dbReference type="HAMAP-Rule" id="MF_00038"/>
    </source>
</evidence>
<feature type="transmembrane region" description="Helical" evidence="7">
    <location>
        <begin position="82"/>
        <end position="100"/>
    </location>
</feature>
<evidence type="ECO:0000256" key="8">
    <source>
        <dbReference type="NCBIfam" id="TIGR00445"/>
    </source>
</evidence>
<evidence type="ECO:0000313" key="10">
    <source>
        <dbReference type="EMBL" id="MBB5888151.1"/>
    </source>
</evidence>
<keyword evidence="7" id="KW-0131">Cell cycle</keyword>
<evidence type="ECO:0000256" key="9">
    <source>
        <dbReference type="PIRSR" id="PIRSR600715-1"/>
    </source>
</evidence>
<evidence type="ECO:0000256" key="1">
    <source>
        <dbReference type="ARBA" id="ARBA00004141"/>
    </source>
</evidence>
<dbReference type="InterPro" id="IPR003524">
    <property type="entry name" value="PNAcMuramoyl-5peptid_Trfase"/>
</dbReference>
<comment type="subcellular location">
    <subcellularLocation>
        <location evidence="7">Cell membrane</location>
        <topology evidence="7">Multi-pass membrane protein</topology>
    </subcellularLocation>
    <subcellularLocation>
        <location evidence="1">Membrane</location>
        <topology evidence="1">Multi-pass membrane protein</topology>
    </subcellularLocation>
</comment>
<dbReference type="AlphaFoldDB" id="A0A841C9B5"/>
<reference evidence="10 11" key="1">
    <citation type="submission" date="2020-08" db="EMBL/GenBank/DDBJ databases">
        <title>Genomic Encyclopedia of Type Strains, Phase IV (KMG-IV): sequencing the most valuable type-strain genomes for metagenomic binning, comparative biology and taxonomic classification.</title>
        <authorList>
            <person name="Goeker M."/>
        </authorList>
    </citation>
    <scope>NUCLEOTIDE SEQUENCE [LARGE SCALE GENOMIC DNA]</scope>
    <source>
        <strain evidence="10 11">DSM 14925</strain>
    </source>
</reference>
<dbReference type="GO" id="GO:0005886">
    <property type="term" value="C:plasma membrane"/>
    <property type="evidence" value="ECO:0007669"/>
    <property type="project" value="UniProtKB-SubCell"/>
</dbReference>
<feature type="binding site" evidence="9">
    <location>
        <position position="169"/>
    </location>
    <ligand>
        <name>Mg(2+)</name>
        <dbReference type="ChEBI" id="CHEBI:18420"/>
    </ligand>
</feature>
<keyword evidence="5 7" id="KW-1133">Transmembrane helix</keyword>
<dbReference type="PROSITE" id="PS01347">
    <property type="entry name" value="MRAY_1"/>
    <property type="match status" value="1"/>
</dbReference>
<comment type="function">
    <text evidence="7">Catalyzes the initial step of the lipid cycle reactions in the biosynthesis of the cell wall peptidoglycan: transfers peptidoglycan precursor phospho-MurNAc-pentapeptide from UDP-MurNAc-pentapeptide onto the lipid carrier undecaprenyl phosphate, yielding undecaprenyl-pyrophosphoryl-MurNAc-pentapeptide, known as lipid I.</text>
</comment>
<feature type="transmembrane region" description="Helical" evidence="7">
    <location>
        <begin position="112"/>
        <end position="130"/>
    </location>
</feature>
<dbReference type="PROSITE" id="PS01348">
    <property type="entry name" value="MRAY_2"/>
    <property type="match status" value="1"/>
</dbReference>
<feature type="transmembrane region" description="Helical" evidence="7">
    <location>
        <begin position="311"/>
        <end position="329"/>
    </location>
</feature>
<keyword evidence="7 9" id="KW-0479">Metal-binding</keyword>
<feature type="transmembrane region" description="Helical" evidence="7">
    <location>
        <begin position="201"/>
        <end position="218"/>
    </location>
</feature>
<dbReference type="PANTHER" id="PTHR22926">
    <property type="entry name" value="PHOSPHO-N-ACETYLMURAMOYL-PENTAPEPTIDE-TRANSFERASE"/>
    <property type="match status" value="1"/>
</dbReference>
<dbReference type="RefSeq" id="WP_221289065.1">
    <property type="nucleotide sequence ID" value="NZ_JACHHV010000015.1"/>
</dbReference>
<keyword evidence="7" id="KW-0132">Cell division</keyword>
<comment type="cofactor">
    <cofactor evidence="7 9">
        <name>Mg(2+)</name>
        <dbReference type="ChEBI" id="CHEBI:18420"/>
    </cofactor>
</comment>
<evidence type="ECO:0000256" key="5">
    <source>
        <dbReference type="ARBA" id="ARBA00022989"/>
    </source>
</evidence>